<evidence type="ECO:0000259" key="7">
    <source>
        <dbReference type="Pfam" id="PF13873"/>
    </source>
</evidence>
<evidence type="ECO:0000313" key="8">
    <source>
        <dbReference type="EMBL" id="EDV38001.1"/>
    </source>
</evidence>
<dbReference type="OrthoDB" id="8045892at2759"/>
<evidence type="ECO:0000256" key="3">
    <source>
        <dbReference type="ARBA" id="ARBA00023015"/>
    </source>
</evidence>
<dbReference type="Pfam" id="PF13873">
    <property type="entry name" value="Myb_DNA-bind_5"/>
    <property type="match status" value="1"/>
</dbReference>
<dbReference type="KEGG" id="dan:6496571"/>
<dbReference type="AlphaFoldDB" id="B3MHZ1"/>
<dbReference type="HOGENOM" id="CLU_1157478_0_0_1"/>
<sequence>MNRRSKRTSYYQYEIFLNTMAANPLLAANRLTRTEDSLKWKELSEELNKCPSGPTLTPEEWRKRLYDWKNTTRAKHKKSLNCSDKNLYSLTLLENRALKIFYAQQLKKEQAADYLGDADQGEEDVKAEEFEDVDEDEDEFEEPQEVYPQTEPIIINAGLTSTQRLHLDGIGSILYEVTNFPEKTLTEEVPAPDYNQQIVKQLKRISDIQEAALQFKIASFKYKNPGFDCMPE</sequence>
<dbReference type="InterPro" id="IPR028002">
    <property type="entry name" value="Myb_DNA-bind_5"/>
</dbReference>
<dbReference type="GeneID" id="6496571"/>
<dbReference type="InParanoid" id="B3MHZ1"/>
<accession>B3MHZ1</accession>
<protein>
    <recommendedName>
        <fullName evidence="2">Regulatory protein zeste</fullName>
    </recommendedName>
</protein>
<keyword evidence="4" id="KW-0238">DNA-binding</keyword>
<comment type="function">
    <text evidence="6">Involved in transvection phenomena (= synapsis-dependent gene expression), where the synaptic pairing of chromosomes carrying genes with which zeste interacts influences the expression of these genes. Zeste binds to DNA and stimulates transcription from a nearby promoter.</text>
</comment>
<feature type="domain" description="Myb/SANT-like DNA-binding" evidence="7">
    <location>
        <begin position="4"/>
        <end position="77"/>
    </location>
</feature>
<evidence type="ECO:0000256" key="4">
    <source>
        <dbReference type="ARBA" id="ARBA00023125"/>
    </source>
</evidence>
<evidence type="ECO:0000256" key="2">
    <source>
        <dbReference type="ARBA" id="ARBA00016807"/>
    </source>
</evidence>
<keyword evidence="9" id="KW-1185">Reference proteome</keyword>
<dbReference type="OMA" id="DIMKWKE"/>
<evidence type="ECO:0000313" key="9">
    <source>
        <dbReference type="Proteomes" id="UP000007801"/>
    </source>
</evidence>
<gene>
    <name evidence="8" type="primary">Dana\GF13735</name>
    <name evidence="8" type="synonym">dana_GLEANR_13742</name>
    <name evidence="8" type="ORF">GF13735</name>
</gene>
<evidence type="ECO:0000256" key="5">
    <source>
        <dbReference type="ARBA" id="ARBA00023163"/>
    </source>
</evidence>
<reference evidence="8 9" key="1">
    <citation type="journal article" date="2007" name="Nature">
        <title>Evolution of genes and genomes on the Drosophila phylogeny.</title>
        <authorList>
            <consortium name="Drosophila 12 Genomes Consortium"/>
            <person name="Clark A.G."/>
            <person name="Eisen M.B."/>
            <person name="Smith D.R."/>
            <person name="Bergman C.M."/>
            <person name="Oliver B."/>
            <person name="Markow T.A."/>
            <person name="Kaufman T.C."/>
            <person name="Kellis M."/>
            <person name="Gelbart W."/>
            <person name="Iyer V.N."/>
            <person name="Pollard D.A."/>
            <person name="Sackton T.B."/>
            <person name="Larracuente A.M."/>
            <person name="Singh N.D."/>
            <person name="Abad J.P."/>
            <person name="Abt D.N."/>
            <person name="Adryan B."/>
            <person name="Aguade M."/>
            <person name="Akashi H."/>
            <person name="Anderson W.W."/>
            <person name="Aquadro C.F."/>
            <person name="Ardell D.H."/>
            <person name="Arguello R."/>
            <person name="Artieri C.G."/>
            <person name="Barbash D.A."/>
            <person name="Barker D."/>
            <person name="Barsanti P."/>
            <person name="Batterham P."/>
            <person name="Batzoglou S."/>
            <person name="Begun D."/>
            <person name="Bhutkar A."/>
            <person name="Blanco E."/>
            <person name="Bosak S.A."/>
            <person name="Bradley R.K."/>
            <person name="Brand A.D."/>
            <person name="Brent M.R."/>
            <person name="Brooks A.N."/>
            <person name="Brown R.H."/>
            <person name="Butlin R.K."/>
            <person name="Caggese C."/>
            <person name="Calvi B.R."/>
            <person name="Bernardo de Carvalho A."/>
            <person name="Caspi A."/>
            <person name="Castrezana S."/>
            <person name="Celniker S.E."/>
            <person name="Chang J.L."/>
            <person name="Chapple C."/>
            <person name="Chatterji S."/>
            <person name="Chinwalla A."/>
            <person name="Civetta A."/>
            <person name="Clifton S.W."/>
            <person name="Comeron J.M."/>
            <person name="Costello J.C."/>
            <person name="Coyne J.A."/>
            <person name="Daub J."/>
            <person name="David R.G."/>
            <person name="Delcher A.L."/>
            <person name="Delehaunty K."/>
            <person name="Do C.B."/>
            <person name="Ebling H."/>
            <person name="Edwards K."/>
            <person name="Eickbush T."/>
            <person name="Evans J.D."/>
            <person name="Filipski A."/>
            <person name="Findeiss S."/>
            <person name="Freyhult E."/>
            <person name="Fulton L."/>
            <person name="Fulton R."/>
            <person name="Garcia A.C."/>
            <person name="Gardiner A."/>
            <person name="Garfield D.A."/>
            <person name="Garvin B.E."/>
            <person name="Gibson G."/>
            <person name="Gilbert D."/>
            <person name="Gnerre S."/>
            <person name="Godfrey J."/>
            <person name="Good R."/>
            <person name="Gotea V."/>
            <person name="Gravely B."/>
            <person name="Greenberg A.J."/>
            <person name="Griffiths-Jones S."/>
            <person name="Gross S."/>
            <person name="Guigo R."/>
            <person name="Gustafson E.A."/>
            <person name="Haerty W."/>
            <person name="Hahn M.W."/>
            <person name="Halligan D.L."/>
            <person name="Halpern A.L."/>
            <person name="Halter G.M."/>
            <person name="Han M.V."/>
            <person name="Heger A."/>
            <person name="Hillier L."/>
            <person name="Hinrichs A.S."/>
            <person name="Holmes I."/>
            <person name="Hoskins R.A."/>
            <person name="Hubisz M.J."/>
            <person name="Hultmark D."/>
            <person name="Huntley M.A."/>
            <person name="Jaffe D.B."/>
            <person name="Jagadeeshan S."/>
            <person name="Jeck W.R."/>
            <person name="Johnson J."/>
            <person name="Jones C.D."/>
            <person name="Jordan W.C."/>
            <person name="Karpen G.H."/>
            <person name="Kataoka E."/>
            <person name="Keightley P.D."/>
            <person name="Kheradpour P."/>
            <person name="Kirkness E.F."/>
            <person name="Koerich L.B."/>
            <person name="Kristiansen K."/>
            <person name="Kudrna D."/>
            <person name="Kulathinal R.J."/>
            <person name="Kumar S."/>
            <person name="Kwok R."/>
            <person name="Lander E."/>
            <person name="Langley C.H."/>
            <person name="Lapoint R."/>
            <person name="Lazzaro B.P."/>
            <person name="Lee S.J."/>
            <person name="Levesque L."/>
            <person name="Li R."/>
            <person name="Lin C.F."/>
            <person name="Lin M.F."/>
            <person name="Lindblad-Toh K."/>
            <person name="Llopart A."/>
            <person name="Long M."/>
            <person name="Low L."/>
            <person name="Lozovsky E."/>
            <person name="Lu J."/>
            <person name="Luo M."/>
            <person name="Machado C.A."/>
            <person name="Makalowski W."/>
            <person name="Marzo M."/>
            <person name="Matsuda M."/>
            <person name="Matzkin L."/>
            <person name="McAllister B."/>
            <person name="McBride C.S."/>
            <person name="McKernan B."/>
            <person name="McKernan K."/>
            <person name="Mendez-Lago M."/>
            <person name="Minx P."/>
            <person name="Mollenhauer M.U."/>
            <person name="Montooth K."/>
            <person name="Mount S.M."/>
            <person name="Mu X."/>
            <person name="Myers E."/>
            <person name="Negre B."/>
            <person name="Newfeld S."/>
            <person name="Nielsen R."/>
            <person name="Noor M.A."/>
            <person name="O'Grady P."/>
            <person name="Pachter L."/>
            <person name="Papaceit M."/>
            <person name="Parisi M.J."/>
            <person name="Parisi M."/>
            <person name="Parts L."/>
            <person name="Pedersen J.S."/>
            <person name="Pesole G."/>
            <person name="Phillippy A.M."/>
            <person name="Ponting C.P."/>
            <person name="Pop M."/>
            <person name="Porcelli D."/>
            <person name="Powell J.R."/>
            <person name="Prohaska S."/>
            <person name="Pruitt K."/>
            <person name="Puig M."/>
            <person name="Quesneville H."/>
            <person name="Ram K.R."/>
            <person name="Rand D."/>
            <person name="Rasmussen M.D."/>
            <person name="Reed L.K."/>
            <person name="Reenan R."/>
            <person name="Reily A."/>
            <person name="Remington K.A."/>
            <person name="Rieger T.T."/>
            <person name="Ritchie M.G."/>
            <person name="Robin C."/>
            <person name="Rogers Y.H."/>
            <person name="Rohde C."/>
            <person name="Rozas J."/>
            <person name="Rubenfield M.J."/>
            <person name="Ruiz A."/>
            <person name="Russo S."/>
            <person name="Salzberg S.L."/>
            <person name="Sanchez-Gracia A."/>
            <person name="Saranga D.J."/>
            <person name="Sato H."/>
            <person name="Schaeffer S.W."/>
            <person name="Schatz M.C."/>
            <person name="Schlenke T."/>
            <person name="Schwartz R."/>
            <person name="Segarra C."/>
            <person name="Singh R.S."/>
            <person name="Sirot L."/>
            <person name="Sirota M."/>
            <person name="Sisneros N.B."/>
            <person name="Smith C.D."/>
            <person name="Smith T.F."/>
            <person name="Spieth J."/>
            <person name="Stage D.E."/>
            <person name="Stark A."/>
            <person name="Stephan W."/>
            <person name="Strausberg R.L."/>
            <person name="Strempel S."/>
            <person name="Sturgill D."/>
            <person name="Sutton G."/>
            <person name="Sutton G.G."/>
            <person name="Tao W."/>
            <person name="Teichmann S."/>
            <person name="Tobari Y.N."/>
            <person name="Tomimura Y."/>
            <person name="Tsolas J.M."/>
            <person name="Valente V.L."/>
            <person name="Venter E."/>
            <person name="Venter J.C."/>
            <person name="Vicario S."/>
            <person name="Vieira F.G."/>
            <person name="Vilella A.J."/>
            <person name="Villasante A."/>
            <person name="Walenz B."/>
            <person name="Wang J."/>
            <person name="Wasserman M."/>
            <person name="Watts T."/>
            <person name="Wilson D."/>
            <person name="Wilson R.K."/>
            <person name="Wing R.A."/>
            <person name="Wolfner M.F."/>
            <person name="Wong A."/>
            <person name="Wong G.K."/>
            <person name="Wu C.I."/>
            <person name="Wu G."/>
            <person name="Yamamoto D."/>
            <person name="Yang H.P."/>
            <person name="Yang S.P."/>
            <person name="Yorke J.A."/>
            <person name="Yoshida K."/>
            <person name="Zdobnov E."/>
            <person name="Zhang P."/>
            <person name="Zhang Y."/>
            <person name="Zimin A.V."/>
            <person name="Baldwin J."/>
            <person name="Abdouelleil A."/>
            <person name="Abdulkadir J."/>
            <person name="Abebe A."/>
            <person name="Abera B."/>
            <person name="Abreu J."/>
            <person name="Acer S.C."/>
            <person name="Aftuck L."/>
            <person name="Alexander A."/>
            <person name="An P."/>
            <person name="Anderson E."/>
            <person name="Anderson S."/>
            <person name="Arachi H."/>
            <person name="Azer M."/>
            <person name="Bachantsang P."/>
            <person name="Barry A."/>
            <person name="Bayul T."/>
            <person name="Berlin A."/>
            <person name="Bessette D."/>
            <person name="Bloom T."/>
            <person name="Blye J."/>
            <person name="Boguslavskiy L."/>
            <person name="Bonnet C."/>
            <person name="Boukhgalter B."/>
            <person name="Bourzgui I."/>
            <person name="Brown A."/>
            <person name="Cahill P."/>
            <person name="Channer S."/>
            <person name="Cheshatsang Y."/>
            <person name="Chuda L."/>
            <person name="Citroen M."/>
            <person name="Collymore A."/>
            <person name="Cooke P."/>
            <person name="Costello M."/>
            <person name="D'Aco K."/>
            <person name="Daza R."/>
            <person name="De Haan G."/>
            <person name="DeGray S."/>
            <person name="DeMaso C."/>
            <person name="Dhargay N."/>
            <person name="Dooley K."/>
            <person name="Dooley E."/>
            <person name="Doricent M."/>
            <person name="Dorje P."/>
            <person name="Dorjee K."/>
            <person name="Dupes A."/>
            <person name="Elong R."/>
            <person name="Falk J."/>
            <person name="Farina A."/>
            <person name="Faro S."/>
            <person name="Ferguson D."/>
            <person name="Fisher S."/>
            <person name="Foley C.D."/>
            <person name="Franke A."/>
            <person name="Friedrich D."/>
            <person name="Gadbois L."/>
            <person name="Gearin G."/>
            <person name="Gearin C.R."/>
            <person name="Giannoukos G."/>
            <person name="Goode T."/>
            <person name="Graham J."/>
            <person name="Grandbois E."/>
            <person name="Grewal S."/>
            <person name="Gyaltsen K."/>
            <person name="Hafez N."/>
            <person name="Hagos B."/>
            <person name="Hall J."/>
            <person name="Henson C."/>
            <person name="Hollinger A."/>
            <person name="Honan T."/>
            <person name="Huard M.D."/>
            <person name="Hughes L."/>
            <person name="Hurhula B."/>
            <person name="Husby M.E."/>
            <person name="Kamat A."/>
            <person name="Kanga B."/>
            <person name="Kashin S."/>
            <person name="Khazanovich D."/>
            <person name="Kisner P."/>
            <person name="Lance K."/>
            <person name="Lara M."/>
            <person name="Lee W."/>
            <person name="Lennon N."/>
            <person name="Letendre F."/>
            <person name="LeVine R."/>
            <person name="Lipovsky A."/>
            <person name="Liu X."/>
            <person name="Liu J."/>
            <person name="Liu S."/>
            <person name="Lokyitsang T."/>
            <person name="Lokyitsang Y."/>
            <person name="Lubonja R."/>
            <person name="Lui A."/>
            <person name="MacDonald P."/>
            <person name="Magnisalis V."/>
            <person name="Maru K."/>
            <person name="Matthews C."/>
            <person name="McCusker W."/>
            <person name="McDonough S."/>
            <person name="Mehta T."/>
            <person name="Meldrim J."/>
            <person name="Meneus L."/>
            <person name="Mihai O."/>
            <person name="Mihalev A."/>
            <person name="Mihova T."/>
            <person name="Mittelman R."/>
            <person name="Mlenga V."/>
            <person name="Montmayeur A."/>
            <person name="Mulrain L."/>
            <person name="Navidi A."/>
            <person name="Naylor J."/>
            <person name="Negash T."/>
            <person name="Nguyen T."/>
            <person name="Nguyen N."/>
            <person name="Nicol R."/>
            <person name="Norbu C."/>
            <person name="Norbu N."/>
            <person name="Novod N."/>
            <person name="O'Neill B."/>
            <person name="Osman S."/>
            <person name="Markiewicz E."/>
            <person name="Oyono O.L."/>
            <person name="Patti C."/>
            <person name="Phunkhang P."/>
            <person name="Pierre F."/>
            <person name="Priest M."/>
            <person name="Raghuraman S."/>
            <person name="Rege F."/>
            <person name="Reyes R."/>
            <person name="Rise C."/>
            <person name="Rogov P."/>
            <person name="Ross K."/>
            <person name="Ryan E."/>
            <person name="Settipalli S."/>
            <person name="Shea T."/>
            <person name="Sherpa N."/>
            <person name="Shi L."/>
            <person name="Shih D."/>
            <person name="Sparrow T."/>
            <person name="Spaulding J."/>
            <person name="Stalker J."/>
            <person name="Stange-Thomann N."/>
            <person name="Stavropoulos S."/>
            <person name="Stone C."/>
            <person name="Strader C."/>
            <person name="Tesfaye S."/>
            <person name="Thomson T."/>
            <person name="Thoulutsang Y."/>
            <person name="Thoulutsang D."/>
            <person name="Topham K."/>
            <person name="Topping I."/>
            <person name="Tsamla T."/>
            <person name="Vassiliev H."/>
            <person name="Vo A."/>
            <person name="Wangchuk T."/>
            <person name="Wangdi T."/>
            <person name="Weiand M."/>
            <person name="Wilkinson J."/>
            <person name="Wilson A."/>
            <person name="Yadav S."/>
            <person name="Young G."/>
            <person name="Yu Q."/>
            <person name="Zembek L."/>
            <person name="Zhong D."/>
            <person name="Zimmer A."/>
            <person name="Zwirko Z."/>
            <person name="Jaffe D.B."/>
            <person name="Alvarez P."/>
            <person name="Brockman W."/>
            <person name="Butler J."/>
            <person name="Chin C."/>
            <person name="Gnerre S."/>
            <person name="Grabherr M."/>
            <person name="Kleber M."/>
            <person name="Mauceli E."/>
            <person name="MacCallum I."/>
        </authorList>
    </citation>
    <scope>NUCLEOTIDE SEQUENCE [LARGE SCALE GENOMIC DNA]</scope>
    <source>
        <strain evidence="9">Tucson 14024-0371.13</strain>
    </source>
</reference>
<dbReference type="Proteomes" id="UP000007801">
    <property type="component" value="Unassembled WGS sequence"/>
</dbReference>
<keyword evidence="5" id="KW-0804">Transcription</keyword>
<name>B3MHZ1_DROAN</name>
<dbReference type="PhylomeDB" id="B3MHZ1"/>
<comment type="subunit">
    <text evidence="1">Self-associates forming complexes of several hundred monomers.</text>
</comment>
<evidence type="ECO:0000256" key="1">
    <source>
        <dbReference type="ARBA" id="ARBA00011764"/>
    </source>
</evidence>
<dbReference type="eggNOG" id="ENOG502T78Z">
    <property type="taxonomic scope" value="Eukaryota"/>
</dbReference>
<dbReference type="GO" id="GO:0003677">
    <property type="term" value="F:DNA binding"/>
    <property type="evidence" value="ECO:0007669"/>
    <property type="project" value="UniProtKB-KW"/>
</dbReference>
<evidence type="ECO:0000256" key="6">
    <source>
        <dbReference type="ARBA" id="ARBA00025466"/>
    </source>
</evidence>
<dbReference type="EMBL" id="CH902619">
    <property type="protein sequence ID" value="EDV38001.1"/>
    <property type="molecule type" value="Genomic_DNA"/>
</dbReference>
<dbReference type="SMR" id="B3MHZ1"/>
<keyword evidence="3" id="KW-0805">Transcription regulation</keyword>
<organism evidence="8 9">
    <name type="scientific">Drosophila ananassae</name>
    <name type="common">Fruit fly</name>
    <dbReference type="NCBI Taxonomy" id="7217"/>
    <lineage>
        <taxon>Eukaryota</taxon>
        <taxon>Metazoa</taxon>
        <taxon>Ecdysozoa</taxon>
        <taxon>Arthropoda</taxon>
        <taxon>Hexapoda</taxon>
        <taxon>Insecta</taxon>
        <taxon>Pterygota</taxon>
        <taxon>Neoptera</taxon>
        <taxon>Endopterygota</taxon>
        <taxon>Diptera</taxon>
        <taxon>Brachycera</taxon>
        <taxon>Muscomorpha</taxon>
        <taxon>Ephydroidea</taxon>
        <taxon>Drosophilidae</taxon>
        <taxon>Drosophila</taxon>
        <taxon>Sophophora</taxon>
    </lineage>
</organism>
<dbReference type="STRING" id="7217.B3MHZ1"/>
<proteinExistence type="predicted"/>